<keyword evidence="5 7" id="KW-0472">Membrane</keyword>
<feature type="transmembrane region" description="Helical" evidence="7">
    <location>
        <begin position="296"/>
        <end position="318"/>
    </location>
</feature>
<evidence type="ECO:0000256" key="3">
    <source>
        <dbReference type="ARBA" id="ARBA00022692"/>
    </source>
</evidence>
<name>A0A438B0W3_9NOCA</name>
<comment type="similarity">
    <text evidence="6">Belongs to the ABC-4 integral membrane protein family.</text>
</comment>
<feature type="transmembrane region" description="Helical" evidence="7">
    <location>
        <begin position="16"/>
        <end position="36"/>
    </location>
</feature>
<evidence type="ECO:0000313" key="10">
    <source>
        <dbReference type="Proteomes" id="UP000284333"/>
    </source>
</evidence>
<sequence length="813" mass="81672">MRGLAWAQMRAHAGRYVASVLAVVIAVGFIVATLTLNSTLKAGVTDSLAGQYATTDVVVTGNADAAAVAAVPGVRAASEDVSTGAKITRPGEGTSWGSAVSLSQDPGLRWQKLAAGRYPDALGEVAVGANSGIPLGSQLTVTPFAGETTTASVGTVVGLIDLAGTVQRMNGTTVFGSTEQLDRWTAGSESGEIRAAGDGSLSQEQLAQRIRSFLPPDVTVETGVRQAELVSQQYLGDSDLLASVLLAFGAIAVVVAGLVIANTFAVLLAARTRDLALLRCVGATATQVRGSVRVEAAGVGAVASVLGVGFGVAAAWAVERIASAADVPIPLNGVSVTPVTVVVGLVVGVAMTMVAASAPGRAATRVSPLAALRPLESVPEAVVVSRTRRIGGTLALLAGMGVLTVSVATGQVLTACLGGLLTFVAIVVLSQRIVPAVVSGAGALVGRLGGPVGLLAARNAGRNPRRTAATATALLIGVTLTSTLVVGIAVTRASAPGAVEGQFPVDVSIMTRDSAGLPTELTHAVLDLDGVTAVAQLETADLNLADGRMMPVVGVDVWALRATSRTDIDLPAPGQLMLGPDERRVFGLVPGDTVMLGGSAGRGDLIVGAAASGTLALVDKQTLAKLSSQVTVDQMWIRLADGVHDDRLAVQDEIASLAEQFAPGSDVGGSLVMRATLDTVLDTLLLIVAGLLSVAVVIALIGVGNTMALSVLERRRESGLLRALGLTRAGLRSLLLWEALLIAGVASGMGVVLGLAFGIAGSASVFGFEGLELGTLPWLTLAAIVLGGGFAGVVAALLPARRAAGTAPVAALA</sequence>
<evidence type="ECO:0000313" key="9">
    <source>
        <dbReference type="EMBL" id="RVW04562.1"/>
    </source>
</evidence>
<evidence type="ECO:0000256" key="2">
    <source>
        <dbReference type="ARBA" id="ARBA00022475"/>
    </source>
</evidence>
<comment type="subcellular location">
    <subcellularLocation>
        <location evidence="1">Cell membrane</location>
        <topology evidence="1">Multi-pass membrane protein</topology>
    </subcellularLocation>
</comment>
<reference evidence="9 10" key="1">
    <citation type="submission" date="2018-11" db="EMBL/GenBank/DDBJ databases">
        <title>Rhodococcus spongicola sp. nov. and Rhodococcus xishaensis sp. nov. from marine sponges.</title>
        <authorList>
            <person name="Li L."/>
            <person name="Lin H.W."/>
        </authorList>
    </citation>
    <scope>NUCLEOTIDE SEQUENCE [LARGE SCALE GENOMIC DNA]</scope>
    <source>
        <strain evidence="9 10">LHW50502</strain>
    </source>
</reference>
<dbReference type="PANTHER" id="PTHR30572">
    <property type="entry name" value="MEMBRANE COMPONENT OF TRANSPORTER-RELATED"/>
    <property type="match status" value="1"/>
</dbReference>
<feature type="transmembrane region" description="Helical" evidence="7">
    <location>
        <begin position="733"/>
        <end position="766"/>
    </location>
</feature>
<gene>
    <name evidence="9" type="ORF">EF834_05705</name>
</gene>
<dbReference type="GO" id="GO:0005886">
    <property type="term" value="C:plasma membrane"/>
    <property type="evidence" value="ECO:0007669"/>
    <property type="project" value="UniProtKB-SubCell"/>
</dbReference>
<evidence type="ECO:0000259" key="8">
    <source>
        <dbReference type="Pfam" id="PF02687"/>
    </source>
</evidence>
<evidence type="ECO:0000256" key="7">
    <source>
        <dbReference type="SAM" id="Phobius"/>
    </source>
</evidence>
<dbReference type="RefSeq" id="WP_127946260.1">
    <property type="nucleotide sequence ID" value="NZ_RKLN01000002.1"/>
</dbReference>
<dbReference type="Pfam" id="PF02687">
    <property type="entry name" value="FtsX"/>
    <property type="match status" value="2"/>
</dbReference>
<dbReference type="InterPro" id="IPR003838">
    <property type="entry name" value="ABC3_permease_C"/>
</dbReference>
<organism evidence="9 10">
    <name type="scientific">Rhodococcus spongiicola</name>
    <dbReference type="NCBI Taxonomy" id="2487352"/>
    <lineage>
        <taxon>Bacteria</taxon>
        <taxon>Bacillati</taxon>
        <taxon>Actinomycetota</taxon>
        <taxon>Actinomycetes</taxon>
        <taxon>Mycobacteriales</taxon>
        <taxon>Nocardiaceae</taxon>
        <taxon>Rhodococcus</taxon>
    </lineage>
</organism>
<feature type="transmembrane region" description="Helical" evidence="7">
    <location>
        <begin position="240"/>
        <end position="269"/>
    </location>
</feature>
<feature type="transmembrane region" description="Helical" evidence="7">
    <location>
        <begin position="778"/>
        <end position="798"/>
    </location>
</feature>
<dbReference type="AlphaFoldDB" id="A0A438B0W3"/>
<feature type="transmembrane region" description="Helical" evidence="7">
    <location>
        <begin position="338"/>
        <end position="358"/>
    </location>
</feature>
<feature type="domain" description="ABC3 transporter permease C-terminal" evidence="8">
    <location>
        <begin position="692"/>
        <end position="806"/>
    </location>
</feature>
<keyword evidence="10" id="KW-1185">Reference proteome</keyword>
<protein>
    <submittedName>
        <fullName evidence="9">ABC transporter permease</fullName>
    </submittedName>
</protein>
<evidence type="ECO:0000256" key="1">
    <source>
        <dbReference type="ARBA" id="ARBA00004651"/>
    </source>
</evidence>
<dbReference type="InterPro" id="IPR050250">
    <property type="entry name" value="Macrolide_Exporter_MacB"/>
</dbReference>
<feature type="transmembrane region" description="Helical" evidence="7">
    <location>
        <begin position="433"/>
        <end position="456"/>
    </location>
</feature>
<dbReference type="OrthoDB" id="9780560at2"/>
<evidence type="ECO:0000256" key="4">
    <source>
        <dbReference type="ARBA" id="ARBA00022989"/>
    </source>
</evidence>
<accession>A0A438B0W3</accession>
<keyword evidence="3 7" id="KW-0812">Transmembrane</keyword>
<evidence type="ECO:0000256" key="6">
    <source>
        <dbReference type="ARBA" id="ARBA00038076"/>
    </source>
</evidence>
<keyword evidence="4 7" id="KW-1133">Transmembrane helix</keyword>
<feature type="transmembrane region" description="Helical" evidence="7">
    <location>
        <begin position="684"/>
        <end position="712"/>
    </location>
</feature>
<dbReference type="Proteomes" id="UP000284333">
    <property type="component" value="Unassembled WGS sequence"/>
</dbReference>
<dbReference type="EMBL" id="RKLN01000002">
    <property type="protein sequence ID" value="RVW04562.1"/>
    <property type="molecule type" value="Genomic_DNA"/>
</dbReference>
<dbReference type="PANTHER" id="PTHR30572:SF4">
    <property type="entry name" value="ABC TRANSPORTER PERMEASE YTRF"/>
    <property type="match status" value="1"/>
</dbReference>
<proteinExistence type="inferred from homology"/>
<feature type="transmembrane region" description="Helical" evidence="7">
    <location>
        <begin position="394"/>
        <end position="427"/>
    </location>
</feature>
<feature type="domain" description="ABC3 transporter permease C-terminal" evidence="8">
    <location>
        <begin position="247"/>
        <end position="368"/>
    </location>
</feature>
<evidence type="ECO:0000256" key="5">
    <source>
        <dbReference type="ARBA" id="ARBA00023136"/>
    </source>
</evidence>
<feature type="transmembrane region" description="Helical" evidence="7">
    <location>
        <begin position="468"/>
        <end position="490"/>
    </location>
</feature>
<comment type="caution">
    <text evidence="9">The sequence shown here is derived from an EMBL/GenBank/DDBJ whole genome shotgun (WGS) entry which is preliminary data.</text>
</comment>
<dbReference type="GO" id="GO:0022857">
    <property type="term" value="F:transmembrane transporter activity"/>
    <property type="evidence" value="ECO:0007669"/>
    <property type="project" value="TreeGrafter"/>
</dbReference>
<keyword evidence="2" id="KW-1003">Cell membrane</keyword>